<sequence>MLIHYKNLMSDTVFKMNKPLIFPIFNIGEVLAGRIFSGAPLCVGFRGQRPLQNSPKSPKCLSGNLGEFCKGLHLPFN</sequence>
<name>D0W8H8_NEILA</name>
<comment type="caution">
    <text evidence="1">The sequence shown here is derived from an EMBL/GenBank/DDBJ whole genome shotgun (WGS) entry which is preliminary data.</text>
</comment>
<gene>
    <name evidence="1" type="ORF">NEILACOT_03832</name>
</gene>
<proteinExistence type="predicted"/>
<evidence type="ECO:0000313" key="2">
    <source>
        <dbReference type="Proteomes" id="UP000003843"/>
    </source>
</evidence>
<dbReference type="EMBL" id="ACEQ02000008">
    <property type="protein sequence ID" value="EEZ76109.1"/>
    <property type="molecule type" value="Genomic_DNA"/>
</dbReference>
<organism evidence="1 2">
    <name type="scientific">Neisseria lactamica ATCC 23970</name>
    <dbReference type="NCBI Taxonomy" id="546265"/>
    <lineage>
        <taxon>Bacteria</taxon>
        <taxon>Pseudomonadati</taxon>
        <taxon>Pseudomonadota</taxon>
        <taxon>Betaproteobacteria</taxon>
        <taxon>Neisseriales</taxon>
        <taxon>Neisseriaceae</taxon>
        <taxon>Neisseria</taxon>
    </lineage>
</organism>
<dbReference type="AlphaFoldDB" id="D0W8H8"/>
<accession>D0W8H8</accession>
<dbReference type="Proteomes" id="UP000003843">
    <property type="component" value="Unassembled WGS sequence"/>
</dbReference>
<reference evidence="1 2" key="1">
    <citation type="submission" date="2009-10" db="EMBL/GenBank/DDBJ databases">
        <authorList>
            <person name="Weinstock G."/>
            <person name="Sodergren E."/>
            <person name="Clifton S."/>
            <person name="Fulton L."/>
            <person name="Fulton B."/>
            <person name="Courtney L."/>
            <person name="Fronick C."/>
            <person name="Harrison M."/>
            <person name="Strong C."/>
            <person name="Farmer C."/>
            <person name="Delahaunty K."/>
            <person name="Markovic C."/>
            <person name="Hall O."/>
            <person name="Minx P."/>
            <person name="Tomlinson C."/>
            <person name="Mitreva M."/>
            <person name="Nelson J."/>
            <person name="Hou S."/>
            <person name="Wollam A."/>
            <person name="Pepin K.H."/>
            <person name="Johnson M."/>
            <person name="Bhonagiri V."/>
            <person name="Nash W.E."/>
            <person name="Warren W."/>
            <person name="Chinwalla A."/>
            <person name="Mardis E.R."/>
            <person name="Wilson R.K."/>
        </authorList>
    </citation>
    <scope>NUCLEOTIDE SEQUENCE [LARGE SCALE GENOMIC DNA]</scope>
    <source>
        <strain evidence="1 2">ATCC 23970</strain>
    </source>
</reference>
<evidence type="ECO:0000313" key="1">
    <source>
        <dbReference type="EMBL" id="EEZ76109.1"/>
    </source>
</evidence>
<protein>
    <submittedName>
        <fullName evidence="1">Uncharacterized protein</fullName>
    </submittedName>
</protein>